<feature type="compositionally biased region" description="Basic and acidic residues" evidence="1">
    <location>
        <begin position="105"/>
        <end position="119"/>
    </location>
</feature>
<evidence type="ECO:0000256" key="2">
    <source>
        <dbReference type="SAM" id="Phobius"/>
    </source>
</evidence>
<sequence length="378" mass="42214">PPAPGESRTGNSNSNSNGNGNSNGIGRKDGDEYDSESSHLNISAIAGGVGGGAALISLVALFFFIKHKRSSLGDDYSKDSGRGSQSSESENEDDTRYSMELSTMYKERGLPSRIPRDMRSPSSTRSRHDIEYHLQEQAVPLRHAFRSDREPISPMSREYVNRDSYEGVEAPSLPESYPSTAGFYSSSSSRNHNQDQERPQPRYSPTNNPPTTRSPHNNGRDYQPTRVPTSRSSPDRQPRRPSHHHLYDQQSDHREVRAPQYESSHSGSTRGSTRGSDNNLLSSQGYSPRPRDPQIKGSYPLDHNYIRSQPGDPQFGTAYIYNPPHGTPAFGASWNNNSRPRDSSNKISQPKNPHRNTLQPFIPHHSETYPREPQAENT</sequence>
<feature type="compositionally biased region" description="Basic and acidic residues" evidence="1">
    <location>
        <begin position="245"/>
        <end position="257"/>
    </location>
</feature>
<feature type="compositionally biased region" description="Polar residues" evidence="1">
    <location>
        <begin position="177"/>
        <end position="191"/>
    </location>
</feature>
<feature type="compositionally biased region" description="Basic and acidic residues" evidence="1">
    <location>
        <begin position="71"/>
        <end position="81"/>
    </location>
</feature>
<dbReference type="EMBL" id="JAABOA010001188">
    <property type="protein sequence ID" value="KAF9582093.1"/>
    <property type="molecule type" value="Genomic_DNA"/>
</dbReference>
<name>A0A9P6FUI9_9FUNG</name>
<evidence type="ECO:0000313" key="4">
    <source>
        <dbReference type="Proteomes" id="UP000780801"/>
    </source>
</evidence>
<keyword evidence="4" id="KW-1185">Reference proteome</keyword>
<feature type="compositionally biased region" description="Basic and acidic residues" evidence="1">
    <location>
        <begin position="364"/>
        <end position="378"/>
    </location>
</feature>
<feature type="compositionally biased region" description="Polar residues" evidence="1">
    <location>
        <begin position="345"/>
        <end position="359"/>
    </location>
</feature>
<feature type="compositionally biased region" description="Low complexity" evidence="1">
    <location>
        <begin position="10"/>
        <end position="24"/>
    </location>
</feature>
<keyword evidence="2" id="KW-0472">Membrane</keyword>
<feature type="compositionally biased region" description="Low complexity" evidence="1">
    <location>
        <begin position="263"/>
        <end position="276"/>
    </location>
</feature>
<accession>A0A9P6FUI9</accession>
<feature type="transmembrane region" description="Helical" evidence="2">
    <location>
        <begin position="42"/>
        <end position="65"/>
    </location>
</feature>
<gene>
    <name evidence="3" type="ORF">BGW38_000653</name>
</gene>
<protein>
    <submittedName>
        <fullName evidence="3">Uncharacterized protein</fullName>
    </submittedName>
</protein>
<comment type="caution">
    <text evidence="3">The sequence shown here is derived from an EMBL/GenBank/DDBJ whole genome shotgun (WGS) entry which is preliminary data.</text>
</comment>
<feature type="region of interest" description="Disordered" evidence="1">
    <location>
        <begin position="71"/>
        <end position="378"/>
    </location>
</feature>
<dbReference type="AlphaFoldDB" id="A0A9P6FUI9"/>
<feature type="compositionally biased region" description="Low complexity" evidence="1">
    <location>
        <begin position="201"/>
        <end position="215"/>
    </location>
</feature>
<feature type="non-terminal residue" evidence="3">
    <location>
        <position position="1"/>
    </location>
</feature>
<feature type="compositionally biased region" description="Polar residues" evidence="1">
    <location>
        <begin position="277"/>
        <end position="286"/>
    </location>
</feature>
<reference evidence="3" key="1">
    <citation type="journal article" date="2020" name="Fungal Divers.">
        <title>Resolving the Mortierellaceae phylogeny through synthesis of multi-gene phylogenetics and phylogenomics.</title>
        <authorList>
            <person name="Vandepol N."/>
            <person name="Liber J."/>
            <person name="Desiro A."/>
            <person name="Na H."/>
            <person name="Kennedy M."/>
            <person name="Barry K."/>
            <person name="Grigoriev I.V."/>
            <person name="Miller A.N."/>
            <person name="O'Donnell K."/>
            <person name="Stajich J.E."/>
            <person name="Bonito G."/>
        </authorList>
    </citation>
    <scope>NUCLEOTIDE SEQUENCE</scope>
    <source>
        <strain evidence="3">KOD1015</strain>
    </source>
</reference>
<feature type="region of interest" description="Disordered" evidence="1">
    <location>
        <begin position="1"/>
        <end position="37"/>
    </location>
</feature>
<keyword evidence="2" id="KW-1133">Transmembrane helix</keyword>
<evidence type="ECO:0000313" key="3">
    <source>
        <dbReference type="EMBL" id="KAF9582093.1"/>
    </source>
</evidence>
<keyword evidence="2" id="KW-0812">Transmembrane</keyword>
<evidence type="ECO:0000256" key="1">
    <source>
        <dbReference type="SAM" id="MobiDB-lite"/>
    </source>
</evidence>
<organism evidence="3 4">
    <name type="scientific">Lunasporangiospora selenospora</name>
    <dbReference type="NCBI Taxonomy" id="979761"/>
    <lineage>
        <taxon>Eukaryota</taxon>
        <taxon>Fungi</taxon>
        <taxon>Fungi incertae sedis</taxon>
        <taxon>Mucoromycota</taxon>
        <taxon>Mortierellomycotina</taxon>
        <taxon>Mortierellomycetes</taxon>
        <taxon>Mortierellales</taxon>
        <taxon>Mortierellaceae</taxon>
        <taxon>Lunasporangiospora</taxon>
    </lineage>
</organism>
<proteinExistence type="predicted"/>
<dbReference type="Proteomes" id="UP000780801">
    <property type="component" value="Unassembled WGS sequence"/>
</dbReference>